<dbReference type="Gene3D" id="3.60.15.10">
    <property type="entry name" value="Ribonuclease Z/Hydroxyacylglutathione hydrolase-like"/>
    <property type="match status" value="1"/>
</dbReference>
<dbReference type="Proteomes" id="UP000293638">
    <property type="component" value="Unassembled WGS sequence"/>
</dbReference>
<dbReference type="Pfam" id="PF13483">
    <property type="entry name" value="Lactamase_B_3"/>
    <property type="match status" value="1"/>
</dbReference>
<dbReference type="InterPro" id="IPR036866">
    <property type="entry name" value="RibonucZ/Hydroxyglut_hydro"/>
</dbReference>
<dbReference type="OrthoDB" id="3190691at2"/>
<proteinExistence type="predicted"/>
<dbReference type="PANTHER" id="PTHR43546:SF3">
    <property type="entry name" value="UPF0173 METAL-DEPENDENT HYDROLASE MJ1163"/>
    <property type="match status" value="1"/>
</dbReference>
<dbReference type="InterPro" id="IPR050114">
    <property type="entry name" value="UPF0173_UPF0282_UlaG_hydrolase"/>
</dbReference>
<dbReference type="RefSeq" id="WP_130493700.1">
    <property type="nucleotide sequence ID" value="NZ_SGXD01000003.1"/>
</dbReference>
<evidence type="ECO:0000259" key="1">
    <source>
        <dbReference type="SMART" id="SM00849"/>
    </source>
</evidence>
<organism evidence="2 3">
    <name type="scientific">Motilibacter rhizosphaerae</name>
    <dbReference type="NCBI Taxonomy" id="598652"/>
    <lineage>
        <taxon>Bacteria</taxon>
        <taxon>Bacillati</taxon>
        <taxon>Actinomycetota</taxon>
        <taxon>Actinomycetes</taxon>
        <taxon>Motilibacterales</taxon>
        <taxon>Motilibacteraceae</taxon>
        <taxon>Motilibacter</taxon>
    </lineage>
</organism>
<dbReference type="EMBL" id="SGXD01000003">
    <property type="protein sequence ID" value="RZS87601.1"/>
    <property type="molecule type" value="Genomic_DNA"/>
</dbReference>
<keyword evidence="3" id="KW-1185">Reference proteome</keyword>
<dbReference type="PANTHER" id="PTHR43546">
    <property type="entry name" value="UPF0173 METAL-DEPENDENT HYDROLASE MJ1163-RELATED"/>
    <property type="match status" value="1"/>
</dbReference>
<feature type="domain" description="Metallo-beta-lactamase" evidence="1">
    <location>
        <begin position="7"/>
        <end position="175"/>
    </location>
</feature>
<dbReference type="AlphaFoldDB" id="A0A4Q7NQJ8"/>
<dbReference type="SUPFAM" id="SSF56281">
    <property type="entry name" value="Metallo-hydrolase/oxidoreductase"/>
    <property type="match status" value="1"/>
</dbReference>
<evidence type="ECO:0000313" key="3">
    <source>
        <dbReference type="Proteomes" id="UP000293638"/>
    </source>
</evidence>
<gene>
    <name evidence="2" type="ORF">EV189_3035</name>
</gene>
<sequence>MKITKLGHSCLLVEEAGARILVDPGAFSAWDDLDGLDAVLVTHQHFDHVVPDKVQGLLDRNPGAQLVVDPGTAEVLGQQGVQGAKVLGAGETVDVKGVEVRGSGRDHALFHEDAGTIPNTGYLIGGRLFHPGDALTVPDFAVEVLAVPVVAPWSSIRETIDFVRAVGAGTVFPIHDAIIVEGARPIYDDTVEGLGLQGKGRFLRIDGEPLEV</sequence>
<dbReference type="SMART" id="SM00849">
    <property type="entry name" value="Lactamase_B"/>
    <property type="match status" value="1"/>
</dbReference>
<name>A0A4Q7NQJ8_9ACTN</name>
<accession>A0A4Q7NQJ8</accession>
<protein>
    <submittedName>
        <fullName evidence="2">L-ascorbate metabolism protein UlaG (Beta-lactamase superfamily)</fullName>
    </submittedName>
</protein>
<reference evidence="2 3" key="1">
    <citation type="submission" date="2019-02" db="EMBL/GenBank/DDBJ databases">
        <title>Genomic Encyclopedia of Type Strains, Phase IV (KMG-IV): sequencing the most valuable type-strain genomes for metagenomic binning, comparative biology and taxonomic classification.</title>
        <authorList>
            <person name="Goeker M."/>
        </authorList>
    </citation>
    <scope>NUCLEOTIDE SEQUENCE [LARGE SCALE GENOMIC DNA]</scope>
    <source>
        <strain evidence="2 3">DSM 45622</strain>
    </source>
</reference>
<evidence type="ECO:0000313" key="2">
    <source>
        <dbReference type="EMBL" id="RZS87601.1"/>
    </source>
</evidence>
<dbReference type="InterPro" id="IPR001279">
    <property type="entry name" value="Metallo-B-lactamas"/>
</dbReference>
<comment type="caution">
    <text evidence="2">The sequence shown here is derived from an EMBL/GenBank/DDBJ whole genome shotgun (WGS) entry which is preliminary data.</text>
</comment>